<feature type="region of interest" description="Disordered" evidence="1">
    <location>
        <begin position="1143"/>
        <end position="1186"/>
    </location>
</feature>
<feature type="region of interest" description="Disordered" evidence="1">
    <location>
        <begin position="3274"/>
        <end position="3313"/>
    </location>
</feature>
<feature type="region of interest" description="Disordered" evidence="1">
    <location>
        <begin position="2248"/>
        <end position="2268"/>
    </location>
</feature>
<sequence>MAIEAPDGVATFLEWLTGEKFPGTDEDRLRGLASACQATGDGLDQVRSLWTWAVATVREGLQGMSELALVEAMQVCIAHDGFLALASKYVRRLGLSLTDTEMMLVYTKLAIIVTVVSLMIECAGALAMAWFFPELLAKLAAKLAASRLLISEQLARLLVVAASAQIIGIGMQSLIDAIAQMIQLANGTRKRWNPHLTAEAVKVGSFGGAFGLALGEAAGTAARLVRGGHGAAEPRGLRPPKHESGPLTAAKFAEDLLHEATTEVLVEGTYGTMTGTGWQWSVMPATAMSGVWSSAATSGGGALGYALRHRHDGPAERVAEHGGVEPSGPQTRSPDTIDLLQDPLDIRNSGTTVVSDAGPGWDPGQAFDGGPGRGPVAVPGDGDGPAGTWAGGDPRTTRPRTAPVTPVGRSTYAHRVPGPGSQIPGGPPSNTSVGGPVVANGHPPVAAAAHPEAAGRDWAVNAHPAVAGPDRSDSVQAEGASDDSAVLRHLTHGAVTRPGSALDVSNGLHMLLTDPTRPAWAGAPGHYPGLLASHLAKHGLLVSRTADEQLLWLGDPREFAAATGGSWEPFAGDGEALRTLLAGAGGGQRPGWSAYVWVHAPGGDAHMFELHVDATVPVAQPGRLKWVDLQQPDGWQDATPGFDDGRTMSLPSANVMVVDQSGAPVPLGGLSPDPASSPDQGGELDALPDPTELPHEIDNASRLGMLATELRNAVRERVQARVWAPFARLTPGGRTAVAVDTSAIEAALRADLRSFIVTGGRTFDVRDGWGGWHTVTISTTTTSDQHQVDRSAENAAATSSDGFTIGVATLVGGRFGSGGGVPGEAAPAQASETSEAATALLDSRTIRAGASSRLLVSQVRFAVTASKPGGRPDSSPPVHQAGQQPDPAVRPGTERAAPAVPAVRQRRNEMAGPALQRVKPTATVAAGSHGRDQVRALRGGALADGTPIVSSVLPDAGGLALVSPDDAEVLGKLGLIPAGGSIPVFVHGAATHVMVTVVQENGSPKQVRITADQLATIINGWLGEEAAGIPVALIACGIGGVTAGFARRLASALGRDVFAPSGEVAIVQRGDELKLAGSVDGWWQLELVNGLGGGYVVPTMDEFLDPDSAGVRPSAETRPFGGIEVVTLTPDDTPLLTLAANVGRSSTSPVPATDTASPARTTAPITATPPESTPTDHNEHAWPRRDSAPVGLAVPDELRPVLPTIDEADLDRDLLPELRLHGIVDLVNQVLPRNRPDTMEETIDRLNDAVVHQRQNPDGMADLRRDITAKLDSVRSRPESERLDALRNYLTALEPAAAQPSGGLARTPEQLQQWVRESGEVAARLMREPRGPEDVRASLLFARYPLWAIDVDRDPAKHENDDYLPLVQEVFDVSEVTPELLTRLDEHIKRIGDWPHITVDALKRREAFTQEALREIGLPSQVEDRIAAAVTGTENIRWDDWANRAPATHQERGLELRSLVRAFREQENFGFDDADPEHFRRLNRVIDSVYRHYDKHRAEPRPSRPVHLDDLEMLLRHKYGARVPLNWDQVSRIADRVIEREKSRLPKVLASLARTGPVSLARAVRLSRTQLYRRRVAAAVRRYEKQPGRTDSKEKRRDEREVLWRIITLAIPGARDATDSVTVRWRRRVVYVSKADLDVLVWARRKYYADPRDRKFRSASDYESMMLEILGKSGPVSATDLVVLAEKVREAYSWVRRRAPRVSVRTTLVDRVLAGWRRDMPGPGPTQQGDRSRLVTGFHTVGQLDFVPELTGWLNGIVPLADGAIETSEVRRKLTSGIAQATDEGIELRVSTAAATATGIRRRDFDIRLYAVAKGRPLVQPASLLPFKTSGSTRFSGKQENRIYRYLDAAQSMAGSAGWSVDAGLAGRLALDPAQTSTPSSKDFGHVDLSLTGGYGRSSGSRHLSGMADSDYQFLRIKEPLGWVDLEVAWVARVQDRDTGRWRDFTYRRADDGKPRVDKVSYSVAQFQLPYTTEQVGGLNPEAVDNLAPGLADNVDPGYLQRREIAEAEEFPLWKLDHAVTRVQLADKVLSQLRLAKTEQGEPVLSLADYMFWKPVLEAKLTNDAFAIALADILHPPTGRNFQRVFREVLERDGRRLSLALYADKEQPISSVTRISEISRSGETRFDRILASVGKSLSSRDALQFARGTLLTRVSLFGDFFGVGARGQHSPWRKGKQHTRHHRAWLTRAKRLVGRVQVVLLDFDVRLDVSHATHGGPTRTGTSNIDGYAHAMVAAADLRRLNLASEATLQQHRDEDQAEDETRTERARPNRTKTWWNLGAGFGLGVDFPDRLNGVDTLYNQIVTAMVKYNYLPAVAKGREGETPWQALHRQPLTGETLNRPGEEYRNWRTLIKQLSEESLRRRGDDVLDMDAGAWGVTWTFRSPAEPNNRRLDFVLGLSADIVGAGQHAGIPGPGYEVQYSHTSVDTFQTKRTAGKTTDASGYGLLDLTNLPTGKLPHGLPARLQGGGQRTWFRTNRSGQNQSTSLTADTDGQKMPSARYTVPIRWRWAGERNGLRLARGRFNAEAELLQPDELHGGPAPSDGHFPPDRPALRSSNDPDKELNLNSDTWAEDAGRSVLTDTDAAVYTLLGAAGVGALRKAVVETTQVNPVAARVDLTRSAYKAAALRALAGAATLPVGGTELSLTTVPVGRPRVERVWFPYSQQVLESQSGKEQSKEGGAYGGWQGAGGFELEHGSGTGNMTHETGTSIGDADLYTVGAYRAVFQDKKMAAVRTLVINEVTLPDGTRVKRPGELVVNVLLSDVVAHADEYDDPGDLLAPHRSDSPDGVRPALKTDFDPPVSLQDGYSWSVTWPLLYGGAAGLHETDGHNPLTAALGEAARAVGGHEGEELAVQVSSLAAGLSPHMPKLRDGGAKWEFVTSSGRQFEVVITAELEGTAKKDREGGTGEKIYARANQYRDFSRKSIDSTTRGITGAGTGTAHAGHSHDINLLFSVTVSKTTRVEQLAKRASNLLKMTGLRANKLKDFNHNVQFHLRVREVPGPVAKLMRKGRAAISQPVPENVVTVDVIEEHVVAAPAEGSLPRGQAPLGAGLLLNNVMPQQHRITGIHGVQNIFTAVKDLPGAKESDADGVPPDGALTFEDLPDRLSDMFSAQGSPISMVATADKLVGHNGAEIRVRARYGPVRQLYFMTKAEFESYDHGTDQAATAEIVLRQTKTDATFSATVIPEPSGTIQFGPRVAIGHQRGRTTATEKTDWIEHRAWLRADSSVYFVYATLIFDITVGGRTVRAAGAVELVVNKQGALELGIPLDTLEAAEQQHADGSKQKAAKPSPEGAPSRERPRASSPPDVRVHGTVPEQAVFSAEWRRSRVGPAIIRGRAVGSLPHRRRRASIDGHATIDRRGDAGLGGTDRPPRRQAPDGQPAAGGGVGP</sequence>
<feature type="region of interest" description="Disordered" evidence="1">
    <location>
        <begin position="3340"/>
        <end position="3388"/>
    </location>
</feature>
<keyword evidence="2" id="KW-0812">Transmembrane</keyword>
<dbReference type="Proteomes" id="UP001500620">
    <property type="component" value="Unassembled WGS sequence"/>
</dbReference>
<dbReference type="EMBL" id="BAABAT010000065">
    <property type="protein sequence ID" value="GAA4263288.1"/>
    <property type="molecule type" value="Genomic_DNA"/>
</dbReference>
<feature type="compositionally biased region" description="Low complexity" evidence="1">
    <location>
        <begin position="391"/>
        <end position="409"/>
    </location>
</feature>
<feature type="compositionally biased region" description="Basic and acidic residues" evidence="1">
    <location>
        <begin position="2545"/>
        <end position="2562"/>
    </location>
</feature>
<dbReference type="RefSeq" id="WP_345142361.1">
    <property type="nucleotide sequence ID" value="NZ_BAABAT010000065.1"/>
</dbReference>
<feature type="compositionally biased region" description="Polar residues" evidence="1">
    <location>
        <begin position="2473"/>
        <end position="2490"/>
    </location>
</feature>
<feature type="compositionally biased region" description="Basic and acidic residues" evidence="1">
    <location>
        <begin position="2251"/>
        <end position="2268"/>
    </location>
</feature>
<evidence type="ECO:0000256" key="1">
    <source>
        <dbReference type="SAM" id="MobiDB-lite"/>
    </source>
</evidence>
<gene>
    <name evidence="3" type="ORF">GCM10022255_106480</name>
</gene>
<feature type="transmembrane region" description="Helical" evidence="2">
    <location>
        <begin position="109"/>
        <end position="133"/>
    </location>
</feature>
<feature type="region of interest" description="Disordered" evidence="1">
    <location>
        <begin position="314"/>
        <end position="337"/>
    </location>
</feature>
<name>A0ABP8DTG7_9ACTN</name>
<proteinExistence type="predicted"/>
<feature type="region of interest" description="Disordered" evidence="1">
    <location>
        <begin position="352"/>
        <end position="444"/>
    </location>
</feature>
<feature type="region of interest" description="Disordered" evidence="1">
    <location>
        <begin position="661"/>
        <end position="693"/>
    </location>
</feature>
<keyword evidence="2" id="KW-0472">Membrane</keyword>
<feature type="region of interest" description="Disordered" evidence="1">
    <location>
        <begin position="865"/>
        <end position="903"/>
    </location>
</feature>
<feature type="compositionally biased region" description="Basic and acidic residues" evidence="1">
    <location>
        <begin position="1174"/>
        <end position="1186"/>
    </location>
</feature>
<feature type="region of interest" description="Disordered" evidence="1">
    <location>
        <begin position="2473"/>
        <end position="2495"/>
    </location>
</feature>
<feature type="compositionally biased region" description="Low complexity" evidence="1">
    <location>
        <begin position="433"/>
        <end position="444"/>
    </location>
</feature>
<feature type="compositionally biased region" description="Low complexity" evidence="1">
    <location>
        <begin position="1155"/>
        <end position="1173"/>
    </location>
</feature>
<reference evidence="4" key="1">
    <citation type="journal article" date="2019" name="Int. J. Syst. Evol. Microbiol.">
        <title>The Global Catalogue of Microorganisms (GCM) 10K type strain sequencing project: providing services to taxonomists for standard genome sequencing and annotation.</title>
        <authorList>
            <consortium name="The Broad Institute Genomics Platform"/>
            <consortium name="The Broad Institute Genome Sequencing Center for Infectious Disease"/>
            <person name="Wu L."/>
            <person name="Ma J."/>
        </authorList>
    </citation>
    <scope>NUCLEOTIDE SEQUENCE [LARGE SCALE GENOMIC DNA]</scope>
    <source>
        <strain evidence="4">JCM 17441</strain>
    </source>
</reference>
<feature type="compositionally biased region" description="Basic and acidic residues" evidence="1">
    <location>
        <begin position="314"/>
        <end position="323"/>
    </location>
</feature>
<evidence type="ECO:0000313" key="4">
    <source>
        <dbReference type="Proteomes" id="UP001500620"/>
    </source>
</evidence>
<evidence type="ECO:0000313" key="3">
    <source>
        <dbReference type="EMBL" id="GAA4263288.1"/>
    </source>
</evidence>
<organism evidence="3 4">
    <name type="scientific">Dactylosporangium darangshiense</name>
    <dbReference type="NCBI Taxonomy" id="579108"/>
    <lineage>
        <taxon>Bacteria</taxon>
        <taxon>Bacillati</taxon>
        <taxon>Actinomycetota</taxon>
        <taxon>Actinomycetes</taxon>
        <taxon>Micromonosporales</taxon>
        <taxon>Micromonosporaceae</taxon>
        <taxon>Dactylosporangium</taxon>
    </lineage>
</organism>
<keyword evidence="2" id="KW-1133">Transmembrane helix</keyword>
<protein>
    <submittedName>
        <fullName evidence="3">Uncharacterized protein</fullName>
    </submittedName>
</protein>
<evidence type="ECO:0000256" key="2">
    <source>
        <dbReference type="SAM" id="Phobius"/>
    </source>
</evidence>
<accession>A0ABP8DTG7</accession>
<keyword evidence="4" id="KW-1185">Reference proteome</keyword>
<feature type="region of interest" description="Disordered" evidence="1">
    <location>
        <begin position="2532"/>
        <end position="2568"/>
    </location>
</feature>
<feature type="compositionally biased region" description="Basic and acidic residues" evidence="1">
    <location>
        <begin position="3348"/>
        <end position="3361"/>
    </location>
</feature>
<comment type="caution">
    <text evidence="3">The sequence shown here is derived from an EMBL/GenBank/DDBJ whole genome shotgun (WGS) entry which is preliminary data.</text>
</comment>